<dbReference type="Proteomes" id="UP000319342">
    <property type="component" value="Chromosome"/>
</dbReference>
<feature type="binding site" evidence="2">
    <location>
        <begin position="254"/>
        <end position="255"/>
    </location>
    <ligand>
        <name>substrate</name>
    </ligand>
</feature>
<evidence type="ECO:0000256" key="2">
    <source>
        <dbReference type="HAMAP-Rule" id="MF_01678"/>
    </source>
</evidence>
<dbReference type="InterPro" id="IPR042529">
    <property type="entry name" value="IF_2B-like_C"/>
</dbReference>
<comment type="similarity">
    <text evidence="2">Belongs to the EIF-2B alpha/beta/delta subunits family. MtnA subfamily.</text>
</comment>
<proteinExistence type="inferred from homology"/>
<dbReference type="UniPathway" id="UPA00904">
    <property type="reaction ID" value="UER00874"/>
</dbReference>
<evidence type="ECO:0000313" key="3">
    <source>
        <dbReference type="EMBL" id="QDU84953.1"/>
    </source>
</evidence>
<dbReference type="EMBL" id="CP036290">
    <property type="protein sequence ID" value="QDU84953.1"/>
    <property type="molecule type" value="Genomic_DNA"/>
</dbReference>
<dbReference type="NCBIfam" id="NF004326">
    <property type="entry name" value="PRK05720.1"/>
    <property type="match status" value="1"/>
</dbReference>
<dbReference type="NCBIfam" id="TIGR00524">
    <property type="entry name" value="eIF-2B_rel"/>
    <property type="match status" value="1"/>
</dbReference>
<accession>A0A518D0H5</accession>
<dbReference type="EC" id="5.3.1.23" evidence="2"/>
<feature type="binding site" evidence="2">
    <location>
        <begin position="51"/>
        <end position="53"/>
    </location>
    <ligand>
        <name>substrate</name>
    </ligand>
</feature>
<evidence type="ECO:0000256" key="1">
    <source>
        <dbReference type="ARBA" id="ARBA00023235"/>
    </source>
</evidence>
<dbReference type="FunFam" id="3.40.50.10470:FF:000006">
    <property type="entry name" value="Methylthioribose-1-phosphate isomerase"/>
    <property type="match status" value="1"/>
</dbReference>
<dbReference type="GO" id="GO:0046523">
    <property type="term" value="F:S-methyl-5-thioribose-1-phosphate isomerase activity"/>
    <property type="evidence" value="ECO:0007669"/>
    <property type="project" value="UniProtKB-UniRule"/>
</dbReference>
<keyword evidence="2" id="KW-0486">Methionine biosynthesis</keyword>
<dbReference type="PANTHER" id="PTHR43475">
    <property type="entry name" value="METHYLTHIORIBOSE-1-PHOSPHATE ISOMERASE"/>
    <property type="match status" value="1"/>
</dbReference>
<dbReference type="PANTHER" id="PTHR43475:SF1">
    <property type="entry name" value="METHYLTHIORIBOSE-1-PHOSPHATE ISOMERASE"/>
    <property type="match status" value="1"/>
</dbReference>
<sequence length="358" mass="37512">MQLPFSTLSWQGELPGALRLLDQTLLPAQEVYIDLVRLDDVVDAIQRLAVRGAPAIGCSAAYGLVVGVQDLVDDSTAAVRARLGTVAPALIAARPTAVNLEWAVRRVLARLDALPADASGRLLVETALAEARAIEAEDVEQCLAMGRHGAGLLPREGARLLTHCNAGALATAGIGTALAPMYTAHDQGVPLMVYADETRPLLQGARITSWELTRAGIPVTLITDGMSASVIGSGRVDAIFVGSDRVARNGDVCNKIGTYAVALAARAHGIPFYVVAPLSTFDPESRTGADIPIEERDPDEVRAGALGAVAPSGVAVYNPAFDVTPAELVTALVTERGVLERPNLERVEGLLREGGRIA</sequence>
<dbReference type="OrthoDB" id="9803436at2"/>
<dbReference type="InterPro" id="IPR037171">
    <property type="entry name" value="NagB/RpiA_transferase-like"/>
</dbReference>
<feature type="binding site" evidence="2">
    <location>
        <position position="94"/>
    </location>
    <ligand>
        <name>substrate</name>
    </ligand>
</feature>
<name>A0A518D0H5_9BACT</name>
<dbReference type="InterPro" id="IPR005251">
    <property type="entry name" value="IF-M1Pi"/>
</dbReference>
<dbReference type="FunFam" id="1.20.120.420:FF:000003">
    <property type="entry name" value="Methylthioribose-1-phosphate isomerase"/>
    <property type="match status" value="1"/>
</dbReference>
<dbReference type="InterPro" id="IPR027363">
    <property type="entry name" value="M1Pi_N"/>
</dbReference>
<dbReference type="Gene3D" id="3.40.50.10470">
    <property type="entry name" value="Translation initiation factor eif-2b, domain 2"/>
    <property type="match status" value="1"/>
</dbReference>
<feature type="active site" description="Proton donor" evidence="2">
    <location>
        <position position="244"/>
    </location>
</feature>
<dbReference type="HAMAP" id="MF_01678">
    <property type="entry name" value="Salvage_MtnA"/>
    <property type="match status" value="1"/>
</dbReference>
<keyword evidence="4" id="KW-1185">Reference proteome</keyword>
<dbReference type="InterPro" id="IPR011559">
    <property type="entry name" value="Initiation_fac_2B_a/b/d"/>
</dbReference>
<dbReference type="AlphaFoldDB" id="A0A518D0H5"/>
<reference evidence="3 4" key="1">
    <citation type="submission" date="2019-02" db="EMBL/GenBank/DDBJ databases">
        <title>Deep-cultivation of Planctomycetes and their phenomic and genomic characterization uncovers novel biology.</title>
        <authorList>
            <person name="Wiegand S."/>
            <person name="Jogler M."/>
            <person name="Boedeker C."/>
            <person name="Pinto D."/>
            <person name="Vollmers J."/>
            <person name="Rivas-Marin E."/>
            <person name="Kohn T."/>
            <person name="Peeters S.H."/>
            <person name="Heuer A."/>
            <person name="Rast P."/>
            <person name="Oberbeckmann S."/>
            <person name="Bunk B."/>
            <person name="Jeske O."/>
            <person name="Meyerdierks A."/>
            <person name="Storesund J.E."/>
            <person name="Kallscheuer N."/>
            <person name="Luecker S."/>
            <person name="Lage O.M."/>
            <person name="Pohl T."/>
            <person name="Merkel B.J."/>
            <person name="Hornburger P."/>
            <person name="Mueller R.-W."/>
            <person name="Bruemmer F."/>
            <person name="Labrenz M."/>
            <person name="Spormann A.M."/>
            <person name="Op den Camp H."/>
            <person name="Overmann J."/>
            <person name="Amann R."/>
            <person name="Jetten M.S.M."/>
            <person name="Mascher T."/>
            <person name="Medema M.H."/>
            <person name="Devos D.P."/>
            <person name="Kaster A.-K."/>
            <person name="Ovreas L."/>
            <person name="Rohde M."/>
            <person name="Galperin M.Y."/>
            <person name="Jogler C."/>
        </authorList>
    </citation>
    <scope>NUCLEOTIDE SEQUENCE [LARGE SCALE GENOMIC DNA]</scope>
    <source>
        <strain evidence="3 4">Pla163</strain>
    </source>
</reference>
<keyword evidence="2" id="KW-0028">Amino-acid biosynthesis</keyword>
<dbReference type="NCBIfam" id="TIGR00512">
    <property type="entry name" value="salvage_mtnA"/>
    <property type="match status" value="1"/>
</dbReference>
<feature type="site" description="Transition state stabilizer" evidence="2">
    <location>
        <position position="164"/>
    </location>
</feature>
<dbReference type="Pfam" id="PF01008">
    <property type="entry name" value="IF-2B"/>
    <property type="match status" value="1"/>
</dbReference>
<comment type="catalytic activity">
    <reaction evidence="2">
        <text>5-(methylsulfanyl)-alpha-D-ribose 1-phosphate = 5-(methylsulfanyl)-D-ribulose 1-phosphate</text>
        <dbReference type="Rhea" id="RHEA:19989"/>
        <dbReference type="ChEBI" id="CHEBI:58533"/>
        <dbReference type="ChEBI" id="CHEBI:58548"/>
        <dbReference type="EC" id="5.3.1.23"/>
    </reaction>
</comment>
<gene>
    <name evidence="2 3" type="primary">mtnA</name>
    <name evidence="3" type="ORF">Pla163_20730</name>
</gene>
<comment type="pathway">
    <text evidence="2">Amino-acid biosynthesis; L-methionine biosynthesis via salvage pathway; L-methionine from S-methyl-5-thio-alpha-D-ribose 1-phosphate: step 1/6.</text>
</comment>
<evidence type="ECO:0000313" key="4">
    <source>
        <dbReference type="Proteomes" id="UP000319342"/>
    </source>
</evidence>
<dbReference type="SUPFAM" id="SSF100950">
    <property type="entry name" value="NagB/RpiA/CoA transferase-like"/>
    <property type="match status" value="1"/>
</dbReference>
<dbReference type="RefSeq" id="WP_145187407.1">
    <property type="nucleotide sequence ID" value="NZ_CP036290.1"/>
</dbReference>
<keyword evidence="1 2" id="KW-0413">Isomerase</keyword>
<protein>
    <recommendedName>
        <fullName evidence="2">Methylthioribose-1-phosphate isomerase</fullName>
        <shortName evidence="2">M1Pi</shortName>
        <shortName evidence="2">MTR-1-P isomerase</shortName>
        <ecNumber evidence="2">5.3.1.23</ecNumber>
    </recommendedName>
    <alternativeName>
        <fullName evidence="2">S-methyl-5-thioribose-1-phosphate isomerase</fullName>
    </alternativeName>
</protein>
<feature type="binding site" evidence="2">
    <location>
        <position position="203"/>
    </location>
    <ligand>
        <name>substrate</name>
    </ligand>
</feature>
<dbReference type="GO" id="GO:0019509">
    <property type="term" value="P:L-methionine salvage from methylthioadenosine"/>
    <property type="evidence" value="ECO:0007669"/>
    <property type="project" value="UniProtKB-UniRule"/>
</dbReference>
<organism evidence="3 4">
    <name type="scientific">Rohdeia mirabilis</name>
    <dbReference type="NCBI Taxonomy" id="2528008"/>
    <lineage>
        <taxon>Bacteria</taxon>
        <taxon>Pseudomonadati</taxon>
        <taxon>Planctomycetota</taxon>
        <taxon>Planctomycetia</taxon>
        <taxon>Planctomycetia incertae sedis</taxon>
        <taxon>Rohdeia</taxon>
    </lineage>
</organism>
<dbReference type="InterPro" id="IPR000649">
    <property type="entry name" value="IF-2B-related"/>
</dbReference>
<comment type="function">
    <text evidence="2">Catalyzes the interconversion of methylthioribose-1-phosphate (MTR-1-P) into methylthioribulose-1-phosphate (MTRu-1-P).</text>
</comment>
<dbReference type="Gene3D" id="1.20.120.420">
    <property type="entry name" value="translation initiation factor eif-2b, domain 1"/>
    <property type="match status" value="1"/>
</dbReference>